<dbReference type="InterPro" id="IPR041469">
    <property type="entry name" value="Subtilisin-like_FN3"/>
</dbReference>
<keyword evidence="2" id="KW-0645">Protease</keyword>
<dbReference type="GO" id="GO:0004252">
    <property type="term" value="F:serine-type endopeptidase activity"/>
    <property type="evidence" value="ECO:0007669"/>
    <property type="project" value="InterPro"/>
</dbReference>
<proteinExistence type="inferred from homology"/>
<comment type="caution">
    <text evidence="9">The sequence shown here is derived from an EMBL/GenBank/DDBJ whole genome shotgun (WGS) entry which is preliminary data.</text>
</comment>
<sequence>MASFSSRGPNTIEPSILKPDVTAPRVNIIAAFSESIGPTEDESNKRRVPFALQSGTSMSCPHVSGIVGLLKSLHPDWSAVAIKSAIMITARIRDDKGKPMLDSSNEKTTPFDYGSGHVRLNRAMDPGLVYNLTIEDYLNFLCARGYNQTTIRLFSDKPFVCSKAFSVMDLNHPSIEVHELNGTVTVSRTVKNVGPARSTYKARVRSPAGVTILVNPSILEFEKSGEKKRFEVKFESNSDVESQEYVFGELLWSDGKHNVRSPIVVMH</sequence>
<dbReference type="PROSITE" id="PS51892">
    <property type="entry name" value="SUBTILASE"/>
    <property type="match status" value="1"/>
</dbReference>
<evidence type="ECO:0000313" key="9">
    <source>
        <dbReference type="EMBL" id="KAE8672160.1"/>
    </source>
</evidence>
<evidence type="ECO:0000256" key="2">
    <source>
        <dbReference type="ARBA" id="ARBA00022670"/>
    </source>
</evidence>
<dbReference type="Proteomes" id="UP000436088">
    <property type="component" value="Unassembled WGS sequence"/>
</dbReference>
<dbReference type="GO" id="GO:0006508">
    <property type="term" value="P:proteolysis"/>
    <property type="evidence" value="ECO:0007669"/>
    <property type="project" value="UniProtKB-KW"/>
</dbReference>
<evidence type="ECO:0000259" key="8">
    <source>
        <dbReference type="Pfam" id="PF17766"/>
    </source>
</evidence>
<name>A0A6A2XQJ5_HIBSY</name>
<dbReference type="PANTHER" id="PTHR10795">
    <property type="entry name" value="PROPROTEIN CONVERTASE SUBTILISIN/KEXIN"/>
    <property type="match status" value="1"/>
</dbReference>
<evidence type="ECO:0000313" key="10">
    <source>
        <dbReference type="Proteomes" id="UP000436088"/>
    </source>
</evidence>
<dbReference type="Gene3D" id="2.60.40.2310">
    <property type="match status" value="1"/>
</dbReference>
<keyword evidence="5" id="KW-0720">Serine protease</keyword>
<accession>A0A6A2XQJ5</accession>
<comment type="caution">
    <text evidence="6">Lacks conserved residue(s) required for the propagation of feature annotation.</text>
</comment>
<gene>
    <name evidence="9" type="ORF">F3Y22_tig00111851pilonHSYRG00116</name>
</gene>
<comment type="similarity">
    <text evidence="1 6">Belongs to the peptidase S8 family.</text>
</comment>
<protein>
    <submittedName>
        <fullName evidence="9">Subtilisin-like protease SBT1.7</fullName>
    </submittedName>
</protein>
<evidence type="ECO:0000256" key="1">
    <source>
        <dbReference type="ARBA" id="ARBA00011073"/>
    </source>
</evidence>
<feature type="domain" description="Peptidase S8/S53" evidence="7">
    <location>
        <begin position="1"/>
        <end position="116"/>
    </location>
</feature>
<dbReference type="InterPro" id="IPR036852">
    <property type="entry name" value="Peptidase_S8/S53_dom_sf"/>
</dbReference>
<evidence type="ECO:0000256" key="3">
    <source>
        <dbReference type="ARBA" id="ARBA00022729"/>
    </source>
</evidence>
<evidence type="ECO:0000259" key="7">
    <source>
        <dbReference type="Pfam" id="PF00082"/>
    </source>
</evidence>
<evidence type="ECO:0000256" key="6">
    <source>
        <dbReference type="PROSITE-ProRule" id="PRU01240"/>
    </source>
</evidence>
<dbReference type="Pfam" id="PF00082">
    <property type="entry name" value="Peptidase_S8"/>
    <property type="match status" value="1"/>
</dbReference>
<keyword evidence="3" id="KW-0732">Signal</keyword>
<dbReference type="FunFam" id="2.60.40.2310:FF:000001">
    <property type="entry name" value="Subtilisin-like protease SBT1.5"/>
    <property type="match status" value="1"/>
</dbReference>
<evidence type="ECO:0000256" key="5">
    <source>
        <dbReference type="ARBA" id="ARBA00022825"/>
    </source>
</evidence>
<dbReference type="Pfam" id="PF17766">
    <property type="entry name" value="fn3_6"/>
    <property type="match status" value="1"/>
</dbReference>
<dbReference type="AlphaFoldDB" id="A0A6A2XQJ5"/>
<organism evidence="9 10">
    <name type="scientific">Hibiscus syriacus</name>
    <name type="common">Rose of Sharon</name>
    <dbReference type="NCBI Taxonomy" id="106335"/>
    <lineage>
        <taxon>Eukaryota</taxon>
        <taxon>Viridiplantae</taxon>
        <taxon>Streptophyta</taxon>
        <taxon>Embryophyta</taxon>
        <taxon>Tracheophyta</taxon>
        <taxon>Spermatophyta</taxon>
        <taxon>Magnoliopsida</taxon>
        <taxon>eudicotyledons</taxon>
        <taxon>Gunneridae</taxon>
        <taxon>Pentapetalae</taxon>
        <taxon>rosids</taxon>
        <taxon>malvids</taxon>
        <taxon>Malvales</taxon>
        <taxon>Malvaceae</taxon>
        <taxon>Malvoideae</taxon>
        <taxon>Hibiscus</taxon>
    </lineage>
</organism>
<feature type="domain" description="Subtilisin-like protease fibronectin type-III" evidence="8">
    <location>
        <begin position="169"/>
        <end position="265"/>
    </location>
</feature>
<dbReference type="InterPro" id="IPR023828">
    <property type="entry name" value="Peptidase_S8_Ser-AS"/>
</dbReference>
<dbReference type="EMBL" id="VEPZ02001452">
    <property type="protein sequence ID" value="KAE8672160.1"/>
    <property type="molecule type" value="Genomic_DNA"/>
</dbReference>
<dbReference type="PROSITE" id="PS00138">
    <property type="entry name" value="SUBTILASE_SER"/>
    <property type="match status" value="1"/>
</dbReference>
<keyword evidence="10" id="KW-1185">Reference proteome</keyword>
<keyword evidence="4" id="KW-0378">Hydrolase</keyword>
<evidence type="ECO:0000256" key="4">
    <source>
        <dbReference type="ARBA" id="ARBA00022801"/>
    </source>
</evidence>
<dbReference type="Gene3D" id="3.40.50.200">
    <property type="entry name" value="Peptidase S8/S53 domain"/>
    <property type="match status" value="1"/>
</dbReference>
<dbReference type="InterPro" id="IPR045051">
    <property type="entry name" value="SBT"/>
</dbReference>
<dbReference type="SUPFAM" id="SSF52743">
    <property type="entry name" value="Subtilisin-like"/>
    <property type="match status" value="1"/>
</dbReference>
<dbReference type="InterPro" id="IPR000209">
    <property type="entry name" value="Peptidase_S8/S53_dom"/>
</dbReference>
<reference evidence="9" key="1">
    <citation type="submission" date="2019-09" db="EMBL/GenBank/DDBJ databases">
        <title>Draft genome information of white flower Hibiscus syriacus.</title>
        <authorList>
            <person name="Kim Y.-M."/>
        </authorList>
    </citation>
    <scope>NUCLEOTIDE SEQUENCE [LARGE SCALE GENOMIC DNA]</scope>
    <source>
        <strain evidence="9">YM2019G1</strain>
    </source>
</reference>